<keyword evidence="4" id="KW-1003">Cell membrane</keyword>
<dbReference type="GO" id="GO:0015833">
    <property type="term" value="P:peptide transport"/>
    <property type="evidence" value="ECO:0007669"/>
    <property type="project" value="InterPro"/>
</dbReference>
<dbReference type="CDD" id="cd03257">
    <property type="entry name" value="ABC_NikE_OppD_transporters"/>
    <property type="match status" value="1"/>
</dbReference>
<dbReference type="InterPro" id="IPR003439">
    <property type="entry name" value="ABC_transporter-like_ATP-bd"/>
</dbReference>
<dbReference type="Proteomes" id="UP001156140">
    <property type="component" value="Unassembled WGS sequence"/>
</dbReference>
<dbReference type="PROSITE" id="PS50893">
    <property type="entry name" value="ABC_TRANSPORTER_2"/>
    <property type="match status" value="1"/>
</dbReference>
<evidence type="ECO:0000313" key="11">
    <source>
        <dbReference type="EMBL" id="MCI0128829.1"/>
    </source>
</evidence>
<dbReference type="SUPFAM" id="SSF52540">
    <property type="entry name" value="P-loop containing nucleoside triphosphate hydrolases"/>
    <property type="match status" value="1"/>
</dbReference>
<comment type="similarity">
    <text evidence="2">Belongs to the ABC transporter superfamily.</text>
</comment>
<name>A0AA41QRS6_9HYPH</name>
<evidence type="ECO:0000259" key="10">
    <source>
        <dbReference type="PROSITE" id="PS50893"/>
    </source>
</evidence>
<protein>
    <submittedName>
        <fullName evidence="11">ABC transporter ATP-binding protein</fullName>
    </submittedName>
</protein>
<gene>
    <name evidence="11" type="ORF">ML536_18500</name>
</gene>
<evidence type="ECO:0000256" key="8">
    <source>
        <dbReference type="ARBA" id="ARBA00022967"/>
    </source>
</evidence>
<dbReference type="FunFam" id="3.40.50.300:FF:000016">
    <property type="entry name" value="Oligopeptide ABC transporter ATP-binding component"/>
    <property type="match status" value="1"/>
</dbReference>
<dbReference type="Pfam" id="PF08352">
    <property type="entry name" value="oligo_HPY"/>
    <property type="match status" value="1"/>
</dbReference>
<dbReference type="NCBIfam" id="TIGR01727">
    <property type="entry name" value="oligo_HPY"/>
    <property type="match status" value="1"/>
</dbReference>
<proteinExistence type="inferred from homology"/>
<evidence type="ECO:0000256" key="7">
    <source>
        <dbReference type="ARBA" id="ARBA00022840"/>
    </source>
</evidence>
<feature type="domain" description="ABC transporter" evidence="10">
    <location>
        <begin position="19"/>
        <end position="275"/>
    </location>
</feature>
<keyword evidence="8" id="KW-1278">Translocase</keyword>
<keyword evidence="7 11" id="KW-0067">ATP-binding</keyword>
<dbReference type="PROSITE" id="PS00211">
    <property type="entry name" value="ABC_TRANSPORTER_1"/>
    <property type="match status" value="1"/>
</dbReference>
<evidence type="ECO:0000256" key="3">
    <source>
        <dbReference type="ARBA" id="ARBA00022448"/>
    </source>
</evidence>
<dbReference type="SMART" id="SM00382">
    <property type="entry name" value="AAA"/>
    <property type="match status" value="1"/>
</dbReference>
<evidence type="ECO:0000256" key="5">
    <source>
        <dbReference type="ARBA" id="ARBA00022519"/>
    </source>
</evidence>
<dbReference type="Gene3D" id="3.40.50.300">
    <property type="entry name" value="P-loop containing nucleotide triphosphate hydrolases"/>
    <property type="match status" value="1"/>
</dbReference>
<dbReference type="RefSeq" id="WP_281736895.1">
    <property type="nucleotide sequence ID" value="NZ_JAKETQ010000003.1"/>
</dbReference>
<dbReference type="GO" id="GO:0005886">
    <property type="term" value="C:plasma membrane"/>
    <property type="evidence" value="ECO:0007669"/>
    <property type="project" value="UniProtKB-SubCell"/>
</dbReference>
<evidence type="ECO:0000256" key="9">
    <source>
        <dbReference type="ARBA" id="ARBA00023136"/>
    </source>
</evidence>
<dbReference type="InterPro" id="IPR017871">
    <property type="entry name" value="ABC_transporter-like_CS"/>
</dbReference>
<keyword evidence="9" id="KW-0472">Membrane</keyword>
<keyword evidence="5" id="KW-0997">Cell inner membrane</keyword>
<accession>A0AA41QRS6</accession>
<dbReference type="InterPro" id="IPR003593">
    <property type="entry name" value="AAA+_ATPase"/>
</dbReference>
<reference evidence="11" key="1">
    <citation type="submission" date="2022-03" db="EMBL/GenBank/DDBJ databases">
        <title>The complete genome sequence of a Methyloterrigena soli.</title>
        <authorList>
            <person name="Zi Z."/>
        </authorList>
    </citation>
    <scope>NUCLEOTIDE SEQUENCE</scope>
    <source>
        <strain evidence="11">M48</strain>
    </source>
</reference>
<evidence type="ECO:0000256" key="6">
    <source>
        <dbReference type="ARBA" id="ARBA00022741"/>
    </source>
</evidence>
<dbReference type="GO" id="GO:0005524">
    <property type="term" value="F:ATP binding"/>
    <property type="evidence" value="ECO:0007669"/>
    <property type="project" value="UniProtKB-KW"/>
</dbReference>
<evidence type="ECO:0000256" key="1">
    <source>
        <dbReference type="ARBA" id="ARBA00004417"/>
    </source>
</evidence>
<sequence length="358" mass="38588">MTTLAQAHTKMLPAGEPLLEVKDLRVVLPLMEGHLVAADGVNFTIQQGRTLGLVGESGCGKTMTAQSILKIGPKIARTTGEILLHYSDKPSTDIVGLGKEDPELLRIRGGECAMIFQEPMTSFSPVHTIGNQLIETVLLHRTRDKHQARDIAIGMLQKVGIPAPAEALKKYPHHLSGGMRQRAMIAMALASQPRLLIADEPTTALDVTVQAQVLRLMRDLQRDLGMAILYISHDLGVIARMADDVAVMYMGSIVEQAPVRDLFRAPKHPYTRGLMASVPRIGKRSGEPLQSIGGNVPIPINKPKACGFFPRCPVAMSGICDRAVPPLVDVAAGHKSACFKYPEVLAAAGLAQEAAHVH</sequence>
<dbReference type="GO" id="GO:0016887">
    <property type="term" value="F:ATP hydrolysis activity"/>
    <property type="evidence" value="ECO:0007669"/>
    <property type="project" value="InterPro"/>
</dbReference>
<dbReference type="InterPro" id="IPR050388">
    <property type="entry name" value="ABC_Ni/Peptide_Import"/>
</dbReference>
<keyword evidence="6" id="KW-0547">Nucleotide-binding</keyword>
<keyword evidence="3" id="KW-0813">Transport</keyword>
<dbReference type="EMBL" id="JALAZD010000003">
    <property type="protein sequence ID" value="MCI0128829.1"/>
    <property type="molecule type" value="Genomic_DNA"/>
</dbReference>
<dbReference type="InterPro" id="IPR027417">
    <property type="entry name" value="P-loop_NTPase"/>
</dbReference>
<dbReference type="GO" id="GO:0055085">
    <property type="term" value="P:transmembrane transport"/>
    <property type="evidence" value="ECO:0007669"/>
    <property type="project" value="UniProtKB-ARBA"/>
</dbReference>
<dbReference type="PANTHER" id="PTHR43297">
    <property type="entry name" value="OLIGOPEPTIDE TRANSPORT ATP-BINDING PROTEIN APPD"/>
    <property type="match status" value="1"/>
</dbReference>
<evidence type="ECO:0000256" key="2">
    <source>
        <dbReference type="ARBA" id="ARBA00005417"/>
    </source>
</evidence>
<comment type="subcellular location">
    <subcellularLocation>
        <location evidence="1">Cell inner membrane</location>
        <topology evidence="1">Peripheral membrane protein</topology>
    </subcellularLocation>
</comment>
<evidence type="ECO:0000313" key="12">
    <source>
        <dbReference type="Proteomes" id="UP001156140"/>
    </source>
</evidence>
<dbReference type="InterPro" id="IPR013563">
    <property type="entry name" value="Oligopep_ABC_C"/>
</dbReference>
<comment type="caution">
    <text evidence="11">The sequence shown here is derived from an EMBL/GenBank/DDBJ whole genome shotgun (WGS) entry which is preliminary data.</text>
</comment>
<evidence type="ECO:0000256" key="4">
    <source>
        <dbReference type="ARBA" id="ARBA00022475"/>
    </source>
</evidence>
<keyword evidence="12" id="KW-1185">Reference proteome</keyword>
<dbReference type="Pfam" id="PF00005">
    <property type="entry name" value="ABC_tran"/>
    <property type="match status" value="1"/>
</dbReference>
<organism evidence="11 12">
    <name type="scientific">Paradevosia shaoguanensis</name>
    <dbReference type="NCBI Taxonomy" id="1335043"/>
    <lineage>
        <taxon>Bacteria</taxon>
        <taxon>Pseudomonadati</taxon>
        <taxon>Pseudomonadota</taxon>
        <taxon>Alphaproteobacteria</taxon>
        <taxon>Hyphomicrobiales</taxon>
        <taxon>Devosiaceae</taxon>
        <taxon>Paradevosia</taxon>
    </lineage>
</organism>
<dbReference type="AlphaFoldDB" id="A0AA41QRS6"/>
<dbReference type="PANTHER" id="PTHR43297:SF14">
    <property type="entry name" value="ATPASE AAA-TYPE CORE DOMAIN-CONTAINING PROTEIN"/>
    <property type="match status" value="1"/>
</dbReference>